<protein>
    <submittedName>
        <fullName evidence="2">Uncharacterized protein</fullName>
    </submittedName>
</protein>
<evidence type="ECO:0000313" key="2">
    <source>
        <dbReference type="EMBL" id="AFL73901.1"/>
    </source>
</evidence>
<feature type="region of interest" description="Disordered" evidence="1">
    <location>
        <begin position="1"/>
        <end position="22"/>
    </location>
</feature>
<proteinExistence type="predicted"/>
<dbReference type="AlphaFoldDB" id="I3YA83"/>
<dbReference type="KEGG" id="tvi:Thivi_1942"/>
<feature type="compositionally biased region" description="Basic and acidic residues" evidence="1">
    <location>
        <begin position="1"/>
        <end position="11"/>
    </location>
</feature>
<organism evidence="2 3">
    <name type="scientific">Thiocystis violascens (strain ATCC 17096 / DSM 198 / 6111)</name>
    <name type="common">Chromatium violascens</name>
    <dbReference type="NCBI Taxonomy" id="765911"/>
    <lineage>
        <taxon>Bacteria</taxon>
        <taxon>Pseudomonadati</taxon>
        <taxon>Pseudomonadota</taxon>
        <taxon>Gammaproteobacteria</taxon>
        <taxon>Chromatiales</taxon>
        <taxon>Chromatiaceae</taxon>
        <taxon>Thiocystis</taxon>
    </lineage>
</organism>
<gene>
    <name evidence="2" type="ordered locus">Thivi_1942</name>
</gene>
<dbReference type="RefSeq" id="WP_014778358.1">
    <property type="nucleotide sequence ID" value="NC_018012.1"/>
</dbReference>
<sequence length="141" mass="15589">MPIAHKIEPRPPPDQADDLDRACGTRRQCHNQPLAPLSQPSVTWSKAAAYQDDITVLRVEFPWSREASSRVARNAIDDLDSAFQGFFRRVKRGVSRFDSPATPISKRAGRFFASALVDTEAYNPHAPLDPSVGVDFGIEVA</sequence>
<evidence type="ECO:0000313" key="3">
    <source>
        <dbReference type="Proteomes" id="UP000006062"/>
    </source>
</evidence>
<keyword evidence="3" id="KW-1185">Reference proteome</keyword>
<accession>I3YA83</accession>
<dbReference type="Proteomes" id="UP000006062">
    <property type="component" value="Chromosome"/>
</dbReference>
<dbReference type="eggNOG" id="COG0675">
    <property type="taxonomic scope" value="Bacteria"/>
</dbReference>
<reference evidence="2 3" key="1">
    <citation type="submission" date="2012-06" db="EMBL/GenBank/DDBJ databases">
        <title>Complete sequence of Thiocystis violascens DSM 198.</title>
        <authorList>
            <consortium name="US DOE Joint Genome Institute"/>
            <person name="Lucas S."/>
            <person name="Han J."/>
            <person name="Lapidus A."/>
            <person name="Cheng J.-F."/>
            <person name="Goodwin L."/>
            <person name="Pitluck S."/>
            <person name="Peters L."/>
            <person name="Ovchinnikova G."/>
            <person name="Teshima H."/>
            <person name="Detter J.C."/>
            <person name="Han C."/>
            <person name="Tapia R."/>
            <person name="Land M."/>
            <person name="Hauser L."/>
            <person name="Kyrpides N."/>
            <person name="Ivanova N."/>
            <person name="Pagani I."/>
            <person name="Vogl K."/>
            <person name="Liu Z."/>
            <person name="Frigaard N.-U."/>
            <person name="Bryant D."/>
            <person name="Woyke T."/>
        </authorList>
    </citation>
    <scope>NUCLEOTIDE SEQUENCE [LARGE SCALE GENOMIC DNA]</scope>
    <source>
        <strain evidence="3">ATCC 17096 / DSM 198 / 6111</strain>
    </source>
</reference>
<dbReference type="EMBL" id="CP003154">
    <property type="protein sequence ID" value="AFL73901.1"/>
    <property type="molecule type" value="Genomic_DNA"/>
</dbReference>
<name>I3YA83_THIV6</name>
<evidence type="ECO:0000256" key="1">
    <source>
        <dbReference type="SAM" id="MobiDB-lite"/>
    </source>
</evidence>
<dbReference type="HOGENOM" id="CLU_1824472_0_0_6"/>